<protein>
    <recommendedName>
        <fullName evidence="2">Tf2-1-like SH3-like domain-containing protein</fullName>
    </recommendedName>
</protein>
<reference evidence="4" key="1">
    <citation type="submission" date="2017-03" db="EMBL/GenBank/DDBJ databases">
        <title>Phytopthora megakarya and P. palmivora, two closely related causual agents of cacao black pod achieved similar genome size and gene model numbers by different mechanisms.</title>
        <authorList>
            <person name="Ali S."/>
            <person name="Shao J."/>
            <person name="Larry D.J."/>
            <person name="Kronmiller B."/>
            <person name="Shen D."/>
            <person name="Strem M.D."/>
            <person name="Melnick R.L."/>
            <person name="Guiltinan M.J."/>
            <person name="Tyler B.M."/>
            <person name="Meinhardt L.W."/>
            <person name="Bailey B.A."/>
        </authorList>
    </citation>
    <scope>NUCLEOTIDE SEQUENCE [LARGE SCALE GENOMIC DNA]</scope>
    <source>
        <strain evidence="4">zdho120</strain>
    </source>
</reference>
<feature type="region of interest" description="Disordered" evidence="1">
    <location>
        <begin position="1"/>
        <end position="33"/>
    </location>
</feature>
<gene>
    <name evidence="3" type="ORF">PHMEG_00015557</name>
</gene>
<dbReference type="AlphaFoldDB" id="A0A225W152"/>
<dbReference type="Pfam" id="PF24626">
    <property type="entry name" value="SH3_Tf2-1"/>
    <property type="match status" value="1"/>
</dbReference>
<keyword evidence="4" id="KW-1185">Reference proteome</keyword>
<evidence type="ECO:0000313" key="4">
    <source>
        <dbReference type="Proteomes" id="UP000198211"/>
    </source>
</evidence>
<name>A0A225W152_9STRA</name>
<dbReference type="InterPro" id="IPR056924">
    <property type="entry name" value="SH3_Tf2-1"/>
</dbReference>
<proteinExistence type="predicted"/>
<dbReference type="EMBL" id="NBNE01002128">
    <property type="protein sequence ID" value="OWZ11426.1"/>
    <property type="molecule type" value="Genomic_DNA"/>
</dbReference>
<evidence type="ECO:0000313" key="3">
    <source>
        <dbReference type="EMBL" id="OWZ11426.1"/>
    </source>
</evidence>
<feature type="compositionally biased region" description="Basic and acidic residues" evidence="1">
    <location>
        <begin position="1"/>
        <end position="20"/>
    </location>
</feature>
<accession>A0A225W152</accession>
<dbReference type="OrthoDB" id="6768464at2759"/>
<comment type="caution">
    <text evidence="3">The sequence shown here is derived from an EMBL/GenBank/DDBJ whole genome shotgun (WGS) entry which is preliminary data.</text>
</comment>
<organism evidence="3 4">
    <name type="scientific">Phytophthora megakarya</name>
    <dbReference type="NCBI Taxonomy" id="4795"/>
    <lineage>
        <taxon>Eukaryota</taxon>
        <taxon>Sar</taxon>
        <taxon>Stramenopiles</taxon>
        <taxon>Oomycota</taxon>
        <taxon>Peronosporomycetes</taxon>
        <taxon>Peronosporales</taxon>
        <taxon>Peronosporaceae</taxon>
        <taxon>Phytophthora</taxon>
    </lineage>
</organism>
<feature type="domain" description="Tf2-1-like SH3-like" evidence="2">
    <location>
        <begin position="54"/>
        <end position="101"/>
    </location>
</feature>
<evidence type="ECO:0000259" key="2">
    <source>
        <dbReference type="Pfam" id="PF24626"/>
    </source>
</evidence>
<evidence type="ECO:0000256" key="1">
    <source>
        <dbReference type="SAM" id="MobiDB-lite"/>
    </source>
</evidence>
<sequence>MSKMEKASLQHEETEDSTRQDDEDSATKSKASKKKLFEEGSRAWLYMERVKSGLTKKLPHRWNGPFCIKKKVDEFAFELELPDNSGYWFYAVVHISRLKPVNELSSRPTTLLAPEVV</sequence>
<dbReference type="Proteomes" id="UP000198211">
    <property type="component" value="Unassembled WGS sequence"/>
</dbReference>